<comment type="caution">
    <text evidence="1">The sequence shown here is derived from an EMBL/GenBank/DDBJ whole genome shotgun (WGS) entry which is preliminary data.</text>
</comment>
<organism evidence="1 2">
    <name type="scientific">Quercus suber</name>
    <name type="common">Cork oak</name>
    <dbReference type="NCBI Taxonomy" id="58331"/>
    <lineage>
        <taxon>Eukaryota</taxon>
        <taxon>Viridiplantae</taxon>
        <taxon>Streptophyta</taxon>
        <taxon>Embryophyta</taxon>
        <taxon>Tracheophyta</taxon>
        <taxon>Spermatophyta</taxon>
        <taxon>Magnoliopsida</taxon>
        <taxon>eudicotyledons</taxon>
        <taxon>Gunneridae</taxon>
        <taxon>Pentapetalae</taxon>
        <taxon>rosids</taxon>
        <taxon>fabids</taxon>
        <taxon>Fagales</taxon>
        <taxon>Fagaceae</taxon>
        <taxon>Quercus</taxon>
    </lineage>
</organism>
<evidence type="ECO:0000313" key="2">
    <source>
        <dbReference type="Proteomes" id="UP000237347"/>
    </source>
</evidence>
<dbReference type="EMBL" id="PKMF04000093">
    <property type="protein sequence ID" value="KAK7851001.1"/>
    <property type="molecule type" value="Genomic_DNA"/>
</dbReference>
<proteinExistence type="predicted"/>
<dbReference type="Proteomes" id="UP000237347">
    <property type="component" value="Unassembled WGS sequence"/>
</dbReference>
<dbReference type="AlphaFoldDB" id="A0AAW0LKR6"/>
<protein>
    <submittedName>
        <fullName evidence="1">Uncharacterized protein</fullName>
    </submittedName>
</protein>
<gene>
    <name evidence="1" type="ORF">CFP56_043357</name>
</gene>
<keyword evidence="2" id="KW-1185">Reference proteome</keyword>
<evidence type="ECO:0000313" key="1">
    <source>
        <dbReference type="EMBL" id="KAK7851001.1"/>
    </source>
</evidence>
<sequence>MEDVHVRIIGKVSLRKVESVGTFKQVKKESRLRINFDRIELLAVFSLLASTVGTEPDIGLPVVLDFSG</sequence>
<reference evidence="1 2" key="1">
    <citation type="journal article" date="2018" name="Sci. Data">
        <title>The draft genome sequence of cork oak.</title>
        <authorList>
            <person name="Ramos A.M."/>
            <person name="Usie A."/>
            <person name="Barbosa P."/>
            <person name="Barros P.M."/>
            <person name="Capote T."/>
            <person name="Chaves I."/>
            <person name="Simoes F."/>
            <person name="Abreu I."/>
            <person name="Carrasquinho I."/>
            <person name="Faro C."/>
            <person name="Guimaraes J.B."/>
            <person name="Mendonca D."/>
            <person name="Nobrega F."/>
            <person name="Rodrigues L."/>
            <person name="Saibo N.J.M."/>
            <person name="Varela M.C."/>
            <person name="Egas C."/>
            <person name="Matos J."/>
            <person name="Miguel C.M."/>
            <person name="Oliveira M.M."/>
            <person name="Ricardo C.P."/>
            <person name="Goncalves S."/>
        </authorList>
    </citation>
    <scope>NUCLEOTIDE SEQUENCE [LARGE SCALE GENOMIC DNA]</scope>
    <source>
        <strain evidence="2">cv. HL8</strain>
    </source>
</reference>
<name>A0AAW0LKR6_QUESU</name>
<accession>A0AAW0LKR6</accession>